<reference evidence="2 3" key="1">
    <citation type="submission" date="2018-12" db="EMBL/GenBank/DDBJ databases">
        <authorList>
            <consortium name="Pathogen Informatics"/>
        </authorList>
    </citation>
    <scope>NUCLEOTIDE SEQUENCE [LARGE SCALE GENOMIC DNA]</scope>
    <source>
        <strain evidence="2 3">NCTC10741</strain>
    </source>
</reference>
<dbReference type="OrthoDB" id="9916093at2"/>
<feature type="transmembrane region" description="Helical" evidence="1">
    <location>
        <begin position="92"/>
        <end position="111"/>
    </location>
</feature>
<evidence type="ECO:0000313" key="3">
    <source>
        <dbReference type="Proteomes" id="UP000271626"/>
    </source>
</evidence>
<keyword evidence="1" id="KW-1133">Transmembrane helix</keyword>
<evidence type="ECO:0000313" key="2">
    <source>
        <dbReference type="EMBL" id="VDR38434.1"/>
    </source>
</evidence>
<keyword evidence="1" id="KW-0472">Membrane</keyword>
<evidence type="ECO:0000256" key="1">
    <source>
        <dbReference type="SAM" id="Phobius"/>
    </source>
</evidence>
<name>A0A3P8K064_TSUPA</name>
<dbReference type="RefSeq" id="WP_126195692.1">
    <property type="nucleotide sequence ID" value="NZ_CP085954.1"/>
</dbReference>
<proteinExistence type="predicted"/>
<keyword evidence="1" id="KW-0812">Transmembrane</keyword>
<feature type="transmembrane region" description="Helical" evidence="1">
    <location>
        <begin position="117"/>
        <end position="136"/>
    </location>
</feature>
<dbReference type="EMBL" id="LR131273">
    <property type="protein sequence ID" value="VDR38434.1"/>
    <property type="molecule type" value="Genomic_DNA"/>
</dbReference>
<feature type="transmembrane region" description="Helical" evidence="1">
    <location>
        <begin position="60"/>
        <end position="85"/>
    </location>
</feature>
<dbReference type="AlphaFoldDB" id="A0A3P8K064"/>
<organism evidence="2 3">
    <name type="scientific">Tsukamurella paurometabola</name>
    <name type="common">Corynebacterium paurometabolum</name>
    <dbReference type="NCBI Taxonomy" id="2061"/>
    <lineage>
        <taxon>Bacteria</taxon>
        <taxon>Bacillati</taxon>
        <taxon>Actinomycetota</taxon>
        <taxon>Actinomycetes</taxon>
        <taxon>Mycobacteriales</taxon>
        <taxon>Tsukamurellaceae</taxon>
        <taxon>Tsukamurella</taxon>
    </lineage>
</organism>
<protein>
    <submittedName>
        <fullName evidence="2">Uncharacterized protein</fullName>
    </submittedName>
</protein>
<accession>A0A3P8K064</accession>
<gene>
    <name evidence="2" type="ORF">NCTC10741_01554</name>
</gene>
<dbReference type="Proteomes" id="UP000271626">
    <property type="component" value="Chromosome"/>
</dbReference>
<sequence>MKPNVVGWVAAWVAALGSLITPTLWLVDKLTRTIPPGELADARRNVGPELTAETLRSNQVTVSVAILAGYIVLAGAFLVAGYFAARGGAISAVVMVICCAIGVVMWSGSAIDGTAGWALRGVITVAGILATVLLIADGRRRRTEFYERRAMAAA</sequence>
<feature type="transmembrane region" description="Helical" evidence="1">
    <location>
        <begin position="5"/>
        <end position="27"/>
    </location>
</feature>